<evidence type="ECO:0000313" key="2">
    <source>
        <dbReference type="EMBL" id="VAV96596.1"/>
    </source>
</evidence>
<keyword evidence="1" id="KW-1133">Transmembrane helix</keyword>
<dbReference type="AlphaFoldDB" id="A0A3B0S6Y1"/>
<feature type="transmembrane region" description="Helical" evidence="1">
    <location>
        <begin position="20"/>
        <end position="44"/>
    </location>
</feature>
<evidence type="ECO:0000256" key="1">
    <source>
        <dbReference type="SAM" id="Phobius"/>
    </source>
</evidence>
<dbReference type="EMBL" id="UOEE01000227">
    <property type="protein sequence ID" value="VAV96596.1"/>
    <property type="molecule type" value="Genomic_DNA"/>
</dbReference>
<name>A0A3B0S6Y1_9ZZZZ</name>
<sequence length="150" mass="16004">MLKQIIALTLMNIRSIPQRWGMSLATVISVALVVGVLLAFMAMANGFIATMSGSGATDVAMILRKGAQAELNSGISGSQLRLIREAPGLYRDKNGDTVVSAELYVITDGLKRSTMTEANLPLRGVGKNAMQLRKGMKITQGNMFAEGSNE</sequence>
<protein>
    <submittedName>
        <fullName evidence="2">ABC-type antimicrobial peptide transport system, permease component</fullName>
    </submittedName>
</protein>
<reference evidence="2" key="1">
    <citation type="submission" date="2018-06" db="EMBL/GenBank/DDBJ databases">
        <authorList>
            <person name="Zhirakovskaya E."/>
        </authorList>
    </citation>
    <scope>NUCLEOTIDE SEQUENCE</scope>
</reference>
<feature type="non-terminal residue" evidence="2">
    <location>
        <position position="150"/>
    </location>
</feature>
<organism evidence="2">
    <name type="scientific">hydrothermal vent metagenome</name>
    <dbReference type="NCBI Taxonomy" id="652676"/>
    <lineage>
        <taxon>unclassified sequences</taxon>
        <taxon>metagenomes</taxon>
        <taxon>ecological metagenomes</taxon>
    </lineage>
</organism>
<keyword evidence="1" id="KW-0472">Membrane</keyword>
<accession>A0A3B0S6Y1</accession>
<proteinExistence type="predicted"/>
<keyword evidence="1" id="KW-0812">Transmembrane</keyword>
<gene>
    <name evidence="2" type="ORF">MNBD_ALPHA06-1315</name>
</gene>